<proteinExistence type="predicted"/>
<dbReference type="Proteomes" id="UP000827986">
    <property type="component" value="Unassembled WGS sequence"/>
</dbReference>
<dbReference type="EMBL" id="JAHDVG010000463">
    <property type="protein sequence ID" value="KAH1186736.1"/>
    <property type="molecule type" value="Genomic_DNA"/>
</dbReference>
<dbReference type="AlphaFoldDB" id="A0A9D4BAB8"/>
<comment type="caution">
    <text evidence="1">The sequence shown here is derived from an EMBL/GenBank/DDBJ whole genome shotgun (WGS) entry which is preliminary data.</text>
</comment>
<evidence type="ECO:0000313" key="1">
    <source>
        <dbReference type="EMBL" id="KAH1186736.1"/>
    </source>
</evidence>
<name>A0A9D4BAB8_9SAUR</name>
<keyword evidence="2" id="KW-1185">Reference proteome</keyword>
<gene>
    <name evidence="1" type="ORF">KIL84_019485</name>
</gene>
<evidence type="ECO:0000313" key="2">
    <source>
        <dbReference type="Proteomes" id="UP000827986"/>
    </source>
</evidence>
<feature type="non-terminal residue" evidence="1">
    <location>
        <position position="64"/>
    </location>
</feature>
<protein>
    <submittedName>
        <fullName evidence="1">Uncharacterized protein</fullName>
    </submittedName>
</protein>
<feature type="non-terminal residue" evidence="1">
    <location>
        <position position="1"/>
    </location>
</feature>
<reference evidence="1" key="1">
    <citation type="submission" date="2021-09" db="EMBL/GenBank/DDBJ databases">
        <title>The genome of Mauremys mutica provides insights into the evolution of semi-aquatic lifestyle.</title>
        <authorList>
            <person name="Gong S."/>
            <person name="Gao Y."/>
        </authorList>
    </citation>
    <scope>NUCLEOTIDE SEQUENCE</scope>
    <source>
        <strain evidence="1">MM-2020</strain>
        <tissue evidence="1">Muscle</tissue>
    </source>
</reference>
<accession>A0A9D4BAB8</accession>
<organism evidence="1 2">
    <name type="scientific">Mauremys mutica</name>
    <name type="common">yellowpond turtle</name>
    <dbReference type="NCBI Taxonomy" id="74926"/>
    <lineage>
        <taxon>Eukaryota</taxon>
        <taxon>Metazoa</taxon>
        <taxon>Chordata</taxon>
        <taxon>Craniata</taxon>
        <taxon>Vertebrata</taxon>
        <taxon>Euteleostomi</taxon>
        <taxon>Archelosauria</taxon>
        <taxon>Testudinata</taxon>
        <taxon>Testudines</taxon>
        <taxon>Cryptodira</taxon>
        <taxon>Durocryptodira</taxon>
        <taxon>Testudinoidea</taxon>
        <taxon>Geoemydidae</taxon>
        <taxon>Geoemydinae</taxon>
        <taxon>Mauremys</taxon>
    </lineage>
</organism>
<sequence length="64" mass="7155">LSQPRPARYETPAPPSLRAAVKRGGREPCRAAGCQAALCGWAAPEKRPRRPRSLFCCCCCRWRK</sequence>